<evidence type="ECO:0000313" key="2">
    <source>
        <dbReference type="Proteomes" id="UP000078534"/>
    </source>
</evidence>
<dbReference type="InterPro" id="IPR046237">
    <property type="entry name" value="DUF6270"/>
</dbReference>
<protein>
    <submittedName>
        <fullName evidence="1">Uncharacterized protein</fullName>
    </submittedName>
</protein>
<comment type="caution">
    <text evidence="1">The sequence shown here is derived from an EMBL/GenBank/DDBJ whole genome shotgun (WGS) entry which is preliminary data.</text>
</comment>
<dbReference type="OrthoDB" id="2005670at2"/>
<dbReference type="AlphaFoldDB" id="A0A179T1Q6"/>
<name>A0A179T1Q6_9BACI</name>
<sequence>MKIDIFGSCVSRDSFKYTSNVEYRVNNYFARSSIVSLYGRIFKIKIDEIKLASAFQRKMVYFDLIKEFPRHIKNFNSDYLIIDFIDERMNILKTKESYLTRSKEFVESKIDIKGRVLSDSDKLMLWEKCAERFINDLKSNLKPEQIILHKAFWQEQYKGEDGTIHYFDDPEIKINNLRLKHYYEMIENGIEGINVIELNGFIADENHVWGLSPFHYEDRYYLEFINQLDSIVENV</sequence>
<dbReference type="RefSeq" id="WP_066329658.1">
    <property type="nucleotide sequence ID" value="NZ_LWSG01000007.1"/>
</dbReference>
<organism evidence="1 2">
    <name type="scientific">Metabacillus litoralis</name>
    <dbReference type="NCBI Taxonomy" id="152268"/>
    <lineage>
        <taxon>Bacteria</taxon>
        <taxon>Bacillati</taxon>
        <taxon>Bacillota</taxon>
        <taxon>Bacilli</taxon>
        <taxon>Bacillales</taxon>
        <taxon>Bacillaceae</taxon>
        <taxon>Metabacillus</taxon>
    </lineage>
</organism>
<dbReference type="STRING" id="152268.A6K24_19125"/>
<gene>
    <name evidence="1" type="ORF">A6K24_19125</name>
</gene>
<dbReference type="Proteomes" id="UP000078534">
    <property type="component" value="Unassembled WGS sequence"/>
</dbReference>
<accession>A0A179T1Q6</accession>
<keyword evidence="2" id="KW-1185">Reference proteome</keyword>
<reference evidence="2" key="1">
    <citation type="submission" date="2016-04" db="EMBL/GenBank/DDBJ databases">
        <authorList>
            <person name="Lyu Z."/>
            <person name="Lyu W."/>
        </authorList>
    </citation>
    <scope>NUCLEOTIDE SEQUENCE [LARGE SCALE GENOMIC DNA]</scope>
    <source>
        <strain evidence="2">C44</strain>
    </source>
</reference>
<dbReference type="EMBL" id="LWSG01000007">
    <property type="protein sequence ID" value="OAS87845.1"/>
    <property type="molecule type" value="Genomic_DNA"/>
</dbReference>
<evidence type="ECO:0000313" key="1">
    <source>
        <dbReference type="EMBL" id="OAS87845.1"/>
    </source>
</evidence>
<proteinExistence type="predicted"/>
<dbReference type="Pfam" id="PF19786">
    <property type="entry name" value="DUF6270"/>
    <property type="match status" value="1"/>
</dbReference>